<evidence type="ECO:0000256" key="5">
    <source>
        <dbReference type="ARBA" id="ARBA00023277"/>
    </source>
</evidence>
<gene>
    <name evidence="6" type="ORF">WDU96_03525</name>
</gene>
<keyword evidence="4" id="KW-0456">Lyase</keyword>
<sequence>MRRYEIAEAIGRSGSVAIVRASSAAKGAEQAATLLEAGQTVLEVSMTTPGALAIITDLQERFSNTGAIIGVGTVLDEVTARLAHLAGAQFVVSPTVDESVLRAAHRYGMATLPGVGTPSEAMRAVEAGADFAKLFPASVYGPASVGDFLSACPQIALIPTGGVTLDNAPDYIRAGAVAVGIGSALTKGDADGLSRRVEDLRVSLERARGDR</sequence>
<evidence type="ECO:0000256" key="1">
    <source>
        <dbReference type="ARBA" id="ARBA00004761"/>
    </source>
</evidence>
<name>A0ABU8LT13_9MICO</name>
<dbReference type="Gene3D" id="3.20.20.70">
    <property type="entry name" value="Aldolase class I"/>
    <property type="match status" value="1"/>
</dbReference>
<dbReference type="SUPFAM" id="SSF51569">
    <property type="entry name" value="Aldolase"/>
    <property type="match status" value="1"/>
</dbReference>
<comment type="caution">
    <text evidence="6">The sequence shown here is derived from an EMBL/GenBank/DDBJ whole genome shotgun (WGS) entry which is preliminary data.</text>
</comment>
<dbReference type="Pfam" id="PF01081">
    <property type="entry name" value="Aldolase"/>
    <property type="match status" value="1"/>
</dbReference>
<evidence type="ECO:0000256" key="2">
    <source>
        <dbReference type="ARBA" id="ARBA00006906"/>
    </source>
</evidence>
<keyword evidence="7" id="KW-1185">Reference proteome</keyword>
<proteinExistence type="inferred from homology"/>
<protein>
    <submittedName>
        <fullName evidence="6">2-dehydro-3-deoxyphosphogluconate aldolase</fullName>
    </submittedName>
</protein>
<comment type="subunit">
    <text evidence="3">Homotrimer.</text>
</comment>
<keyword evidence="5" id="KW-0119">Carbohydrate metabolism</keyword>
<organism evidence="6 7">
    <name type="scientific">Microbacterium marmarense</name>
    <dbReference type="NCBI Taxonomy" id="3122051"/>
    <lineage>
        <taxon>Bacteria</taxon>
        <taxon>Bacillati</taxon>
        <taxon>Actinomycetota</taxon>
        <taxon>Actinomycetes</taxon>
        <taxon>Micrococcales</taxon>
        <taxon>Microbacteriaceae</taxon>
        <taxon>Microbacterium</taxon>
    </lineage>
</organism>
<accession>A0ABU8LT13</accession>
<comment type="pathway">
    <text evidence="1">Carbohydrate acid metabolism.</text>
</comment>
<comment type="similarity">
    <text evidence="2">Belongs to the KHG/KDPG aldolase family.</text>
</comment>
<evidence type="ECO:0000256" key="4">
    <source>
        <dbReference type="ARBA" id="ARBA00023239"/>
    </source>
</evidence>
<evidence type="ECO:0000313" key="7">
    <source>
        <dbReference type="Proteomes" id="UP001368654"/>
    </source>
</evidence>
<evidence type="ECO:0000256" key="3">
    <source>
        <dbReference type="ARBA" id="ARBA00011233"/>
    </source>
</evidence>
<dbReference type="InterPro" id="IPR000887">
    <property type="entry name" value="Aldlse_KDPG_KHG"/>
</dbReference>
<dbReference type="EMBL" id="JBBDGL010000001">
    <property type="protein sequence ID" value="MEJ1154669.1"/>
    <property type="molecule type" value="Genomic_DNA"/>
</dbReference>
<dbReference type="PANTHER" id="PTHR30246:SF1">
    <property type="entry name" value="2-DEHYDRO-3-DEOXY-6-PHOSPHOGALACTONATE ALDOLASE-RELATED"/>
    <property type="match status" value="1"/>
</dbReference>
<dbReference type="InterPro" id="IPR013785">
    <property type="entry name" value="Aldolase_TIM"/>
</dbReference>
<dbReference type="RefSeq" id="WP_337337103.1">
    <property type="nucleotide sequence ID" value="NZ_JBBDGL010000001.1"/>
</dbReference>
<dbReference type="CDD" id="cd00452">
    <property type="entry name" value="KDPG_aldolase"/>
    <property type="match status" value="1"/>
</dbReference>
<reference evidence="6 7" key="1">
    <citation type="submission" date="2024-02" db="EMBL/GenBank/DDBJ databases">
        <authorList>
            <person name="Saticioglu I.B."/>
        </authorList>
    </citation>
    <scope>NUCLEOTIDE SEQUENCE [LARGE SCALE GENOMIC DNA]</scope>
    <source>
        <strain evidence="6 7">Mu-86</strain>
    </source>
</reference>
<evidence type="ECO:0000313" key="6">
    <source>
        <dbReference type="EMBL" id="MEJ1154669.1"/>
    </source>
</evidence>
<dbReference type="Proteomes" id="UP001368654">
    <property type="component" value="Unassembled WGS sequence"/>
</dbReference>
<dbReference type="PANTHER" id="PTHR30246">
    <property type="entry name" value="2-KETO-3-DEOXY-6-PHOSPHOGLUCONATE ALDOLASE"/>
    <property type="match status" value="1"/>
</dbReference>